<comment type="cofactor">
    <cofactor evidence="1">
        <name>Mg(2+)</name>
        <dbReference type="ChEBI" id="CHEBI:18420"/>
    </cofactor>
    <text evidence="1">Binds 2 magnesium ions per subunit.</text>
</comment>
<evidence type="ECO:0000313" key="5">
    <source>
        <dbReference type="Proteomes" id="UP000677228"/>
    </source>
</evidence>
<dbReference type="AlphaFoldDB" id="A0A8S2D7E3"/>
<feature type="compositionally biased region" description="Polar residues" evidence="2">
    <location>
        <begin position="176"/>
        <end position="192"/>
    </location>
</feature>
<feature type="compositionally biased region" description="Basic and acidic residues" evidence="2">
    <location>
        <begin position="193"/>
        <end position="220"/>
    </location>
</feature>
<feature type="compositionally biased region" description="Polar residues" evidence="2">
    <location>
        <begin position="246"/>
        <end position="262"/>
    </location>
</feature>
<feature type="compositionally biased region" description="Basic and acidic residues" evidence="2">
    <location>
        <begin position="125"/>
        <end position="143"/>
    </location>
</feature>
<dbReference type="GO" id="GO:0046872">
    <property type="term" value="F:metal ion binding"/>
    <property type="evidence" value="ECO:0007669"/>
    <property type="project" value="UniProtKB-KW"/>
</dbReference>
<dbReference type="InterPro" id="IPR005502">
    <property type="entry name" value="Ribosyl_crysJ1"/>
</dbReference>
<dbReference type="PANTHER" id="PTHR16222:SF28">
    <property type="entry name" value="ADP-RIBOSYLGLYCOHYDROLASE"/>
    <property type="match status" value="1"/>
</dbReference>
<feature type="binding site" evidence="1">
    <location>
        <position position="375"/>
    </location>
    <ligand>
        <name>Mg(2+)</name>
        <dbReference type="ChEBI" id="CHEBI:18420"/>
        <label>1</label>
    </ligand>
</feature>
<dbReference type="EMBL" id="CAJNOK010002499">
    <property type="protein sequence ID" value="CAF0862743.1"/>
    <property type="molecule type" value="Genomic_DNA"/>
</dbReference>
<dbReference type="Proteomes" id="UP000682733">
    <property type="component" value="Unassembled WGS sequence"/>
</dbReference>
<feature type="compositionally biased region" description="Basic and acidic residues" evidence="2">
    <location>
        <begin position="97"/>
        <end position="108"/>
    </location>
</feature>
<dbReference type="SUPFAM" id="SSF101478">
    <property type="entry name" value="ADP-ribosylglycohydrolase"/>
    <property type="match status" value="1"/>
</dbReference>
<gene>
    <name evidence="3" type="ORF">OVA965_LOCUS7719</name>
    <name evidence="4" type="ORF">TMI583_LOCUS7714</name>
</gene>
<feature type="compositionally biased region" description="Basic and acidic residues" evidence="2">
    <location>
        <begin position="15"/>
        <end position="30"/>
    </location>
</feature>
<accession>A0A8S2D7E3</accession>
<dbReference type="PANTHER" id="PTHR16222">
    <property type="entry name" value="ADP-RIBOSYLGLYCOHYDROLASE"/>
    <property type="match status" value="1"/>
</dbReference>
<sequence>MTDRAAQMSTTIPTHRNDNDSDHAQPEADISRFNQPSNNRSRDVNPDQNSGDTSSTQHRDQRGERQTKRDRHPDTQNSTQHTDKADTSSTQHRHQRGERQTDRDRHADTQNSGQHVDSGDTSSTQHRDQRGERQTDRDRHTDTRYSGQHVDSGDTSSAQHRDQRGERQTDRDLHTDTQNSRQHVDSGDTSSTQHRDQRGERQTDRDRHTDTRNSRQHTDTADTSSTQHRDQRGERQTERDRHTDTRNSGQHADLAGTSTTQPRDQREPAASGASRDQHTPQPSFQHSNERSSLAYVHQETDMMEELLKQKGDNSTLSAILGCIYGQCLGDAYGLATEFESKESVARMYPRQTAIPFPNYVPTAHSSNWRNGDWTDDSDQMILIMETLIEKHSADELTFARKLSKWIRQGFPDLGDKGGTGLGHNVRLVSLHNDFLLDPHKASREVWESTNKQVAPNGAVMRCSVLGIYEYQETDKVIENTAKIAKVTHFDPRCVASCVAVNLCIAYILQKKFDVTTVDGVEALINAVKEKTLESVQMPGGHIQEFKFYTSKCSLTDMELDERQSIGYTYKCMGAGFYGLRSEKSFKETLNELIHEGGDADTNGAVCGALFGVRYGYRALPLDWLRAMPFKKWLDQKVYDFLKLMHVI</sequence>
<feature type="binding site" evidence="1">
    <location>
        <position position="598"/>
    </location>
    <ligand>
        <name>Mg(2+)</name>
        <dbReference type="ChEBI" id="CHEBI:18420"/>
        <label>1</label>
    </ligand>
</feature>
<feature type="binding site" evidence="1">
    <location>
        <position position="376"/>
    </location>
    <ligand>
        <name>Mg(2+)</name>
        <dbReference type="ChEBI" id="CHEBI:18420"/>
        <label>1</label>
    </ligand>
</feature>
<feature type="compositionally biased region" description="Basic and acidic residues" evidence="2">
    <location>
        <begin position="57"/>
        <end position="74"/>
    </location>
</feature>
<name>A0A8S2D7E3_9BILA</name>
<feature type="region of interest" description="Disordered" evidence="2">
    <location>
        <begin position="1"/>
        <end position="290"/>
    </location>
</feature>
<dbReference type="Proteomes" id="UP000677228">
    <property type="component" value="Unassembled WGS sequence"/>
</dbReference>
<feature type="binding site" evidence="1">
    <location>
        <position position="374"/>
    </location>
    <ligand>
        <name>Mg(2+)</name>
        <dbReference type="ChEBI" id="CHEBI:18420"/>
        <label>1</label>
    </ligand>
</feature>
<feature type="binding site" evidence="1">
    <location>
        <position position="600"/>
    </location>
    <ligand>
        <name>Mg(2+)</name>
        <dbReference type="ChEBI" id="CHEBI:18420"/>
        <label>1</label>
    </ligand>
</feature>
<evidence type="ECO:0000256" key="2">
    <source>
        <dbReference type="SAM" id="MobiDB-lite"/>
    </source>
</evidence>
<comment type="caution">
    <text evidence="3">The sequence shown here is derived from an EMBL/GenBank/DDBJ whole genome shotgun (WGS) entry which is preliminary data.</text>
</comment>
<feature type="compositionally biased region" description="Basic and acidic residues" evidence="2">
    <location>
        <begin position="227"/>
        <end position="245"/>
    </location>
</feature>
<keyword evidence="1" id="KW-0479">Metal-binding</keyword>
<evidence type="ECO:0000313" key="3">
    <source>
        <dbReference type="EMBL" id="CAF0862743.1"/>
    </source>
</evidence>
<organism evidence="3 5">
    <name type="scientific">Didymodactylos carnosus</name>
    <dbReference type="NCBI Taxonomy" id="1234261"/>
    <lineage>
        <taxon>Eukaryota</taxon>
        <taxon>Metazoa</taxon>
        <taxon>Spiralia</taxon>
        <taxon>Gnathifera</taxon>
        <taxon>Rotifera</taxon>
        <taxon>Eurotatoria</taxon>
        <taxon>Bdelloidea</taxon>
        <taxon>Philodinida</taxon>
        <taxon>Philodinidae</taxon>
        <taxon>Didymodactylos</taxon>
    </lineage>
</organism>
<evidence type="ECO:0008006" key="6">
    <source>
        <dbReference type="Google" id="ProtNLM"/>
    </source>
</evidence>
<dbReference type="InterPro" id="IPR036705">
    <property type="entry name" value="Ribosyl_crysJ1_sf"/>
</dbReference>
<proteinExistence type="predicted"/>
<reference evidence="3" key="1">
    <citation type="submission" date="2021-02" db="EMBL/GenBank/DDBJ databases">
        <authorList>
            <person name="Nowell W R."/>
        </authorList>
    </citation>
    <scope>NUCLEOTIDE SEQUENCE</scope>
</reference>
<dbReference type="Gene3D" id="1.10.4080.10">
    <property type="entry name" value="ADP-ribosylation/Crystallin J1"/>
    <property type="match status" value="1"/>
</dbReference>
<evidence type="ECO:0000256" key="1">
    <source>
        <dbReference type="PIRSR" id="PIRSR605502-1"/>
    </source>
</evidence>
<evidence type="ECO:0000313" key="4">
    <source>
        <dbReference type="EMBL" id="CAF3647542.1"/>
    </source>
</evidence>
<feature type="compositionally biased region" description="Basic and acidic residues" evidence="2">
    <location>
        <begin position="159"/>
        <end position="175"/>
    </location>
</feature>
<dbReference type="InterPro" id="IPR050792">
    <property type="entry name" value="ADP-ribosylglycohydrolase"/>
</dbReference>
<feature type="compositionally biased region" description="Polar residues" evidence="2">
    <location>
        <begin position="109"/>
        <end position="124"/>
    </location>
</feature>
<protein>
    <recommendedName>
        <fullName evidence="6">ADP-ribosylglycohydrolase</fullName>
    </recommendedName>
</protein>
<keyword evidence="1" id="KW-0460">Magnesium</keyword>
<feature type="compositionally biased region" description="Polar residues" evidence="2">
    <location>
        <begin position="46"/>
        <end position="56"/>
    </location>
</feature>
<dbReference type="EMBL" id="CAJOBA010002499">
    <property type="protein sequence ID" value="CAF3647542.1"/>
    <property type="molecule type" value="Genomic_DNA"/>
</dbReference>
<feature type="binding site" evidence="1">
    <location>
        <position position="601"/>
    </location>
    <ligand>
        <name>Mg(2+)</name>
        <dbReference type="ChEBI" id="CHEBI:18420"/>
        <label>1</label>
    </ligand>
</feature>
<dbReference type="Pfam" id="PF03747">
    <property type="entry name" value="ADP_ribosyl_GH"/>
    <property type="match status" value="1"/>
</dbReference>